<protein>
    <submittedName>
        <fullName evidence="2">Exocyst complex component 7</fullName>
    </submittedName>
</protein>
<dbReference type="AlphaFoldDB" id="A0A1I7XGU2"/>
<organism evidence="1 2">
    <name type="scientific">Heterorhabditis bacteriophora</name>
    <name type="common">Entomopathogenic nematode worm</name>
    <dbReference type="NCBI Taxonomy" id="37862"/>
    <lineage>
        <taxon>Eukaryota</taxon>
        <taxon>Metazoa</taxon>
        <taxon>Ecdysozoa</taxon>
        <taxon>Nematoda</taxon>
        <taxon>Chromadorea</taxon>
        <taxon>Rhabditida</taxon>
        <taxon>Rhabditina</taxon>
        <taxon>Rhabditomorpha</taxon>
        <taxon>Strongyloidea</taxon>
        <taxon>Heterorhabditidae</taxon>
        <taxon>Heterorhabditis</taxon>
    </lineage>
</organism>
<dbReference type="WBParaSite" id="Hba_16972">
    <property type="protein sequence ID" value="Hba_16972"/>
    <property type="gene ID" value="Hba_16972"/>
</dbReference>
<proteinExistence type="predicted"/>
<evidence type="ECO:0000313" key="2">
    <source>
        <dbReference type="WBParaSite" id="Hba_16972"/>
    </source>
</evidence>
<evidence type="ECO:0000313" key="1">
    <source>
        <dbReference type="Proteomes" id="UP000095283"/>
    </source>
</evidence>
<sequence length="406" mass="46769">MKDAGYKSIVSAVILNHQSEKDKTKCIGLLDQLRDINQARTNLGRMRKISNVLYGGHCPLNTKRKPRAVSIQKKIAYDDVPRLDFEDLLEFTRTLYEWDSQGSTFEYLGDLSDCSFALLHCPVHYFNIPREVLKIITLSIFLVWDSSIRTLDEQVISRLINQLKNQQNIATKCEMLKTSLIYLSECVQSEMNDVLKEFTHESLFPPKGYHVLKKMNLALKTVVDICVLSIWDVIVEVDPSNRLTVKLTQMIRETAIEWITQEINSKTNDPKVERTISLDNGGESAKYEYRRPLPTGLYSFLCIQKGLSDDYAMLSFNHPEHLLMGVMSLVHRSKKTVVDRYYKVERALMRTYQLDPSPRLQMTHETRTMVEMSLEQISGSWNEKINSTRSNADNLRNAVNFGKQTG</sequence>
<accession>A0A1I7XGU2</accession>
<keyword evidence="1" id="KW-1185">Reference proteome</keyword>
<name>A0A1I7XGU2_HETBA</name>
<dbReference type="Proteomes" id="UP000095283">
    <property type="component" value="Unplaced"/>
</dbReference>
<reference evidence="2" key="1">
    <citation type="submission" date="2016-11" db="UniProtKB">
        <authorList>
            <consortium name="WormBaseParasite"/>
        </authorList>
    </citation>
    <scope>IDENTIFICATION</scope>
</reference>